<accession>A0A285HS94</accession>
<evidence type="ECO:0000256" key="2">
    <source>
        <dbReference type="ARBA" id="ARBA00022475"/>
    </source>
</evidence>
<keyword evidence="5" id="KW-0560">Oxidoreductase</keyword>
<keyword evidence="11" id="KW-1185">Reference proteome</keyword>
<feature type="transmembrane region" description="Helical" evidence="8">
    <location>
        <begin position="63"/>
        <end position="82"/>
    </location>
</feature>
<proteinExistence type="predicted"/>
<dbReference type="InterPro" id="IPR003918">
    <property type="entry name" value="NADH_UbQ_OxRdtase"/>
</dbReference>
<dbReference type="AlphaFoldDB" id="A0A285HS94"/>
<dbReference type="GO" id="GO:0016491">
    <property type="term" value="F:oxidoreductase activity"/>
    <property type="evidence" value="ECO:0007669"/>
    <property type="project" value="UniProtKB-KW"/>
</dbReference>
<dbReference type="GO" id="GO:0042773">
    <property type="term" value="P:ATP synthesis coupled electron transport"/>
    <property type="evidence" value="ECO:0007669"/>
    <property type="project" value="InterPro"/>
</dbReference>
<evidence type="ECO:0000256" key="1">
    <source>
        <dbReference type="ARBA" id="ARBA00004651"/>
    </source>
</evidence>
<sequence length="520" mass="57993">MNPGIIYLLGAGVLFFTKDKLRQSIAIALSIIAIIAIYTLPVSQGLTIPFLDFNLILLKVDKISKLIGLAFAFFGLCSTIYASKLADRKYYTLSQLYIGSSIAILFVGDFFSFYICWELMTISSYFLIFNNEQPITKQTSYYYFIMQMVGAVSLLWGILLQYTQTGSLELTSIEYGLPFFLLAVGIKLAFIGLHTWLPQNYSNVPFHISVLLSAYTTKIGVYALYRLLSGTKLLGYAGIITAILGVLFALKQTKVRKLLSYHIISQIGYMITAISVGTALGASGGIVHLINNVLYKGLLFMVIGVIIYRTGKEDLIELGGLAKKLPLLTFYAIVAALSIAGVPFFSGHISKLVIKKAVHDQILSWGLYLAGIGTSLSFLKVIYFAFFRELDEEVELNERSDKAMLFSMGLITSILLLIGLKPHLLTDLLALDIKLHYFSLKYIWKGVEPIIIAIIIFKVAHDLIAPHHHQARNMDIYPLLARGINYLSKALSYIHNGDLGRYLLWVISTLLILWIKLLSA</sequence>
<evidence type="ECO:0000256" key="6">
    <source>
        <dbReference type="ARBA" id="ARBA00023136"/>
    </source>
</evidence>
<feature type="transmembrane region" description="Helical" evidence="8">
    <location>
        <begin position="204"/>
        <end position="227"/>
    </location>
</feature>
<dbReference type="STRING" id="1413210.U472_12075"/>
<feature type="transmembrane region" description="Helical" evidence="8">
    <location>
        <begin position="403"/>
        <end position="422"/>
    </location>
</feature>
<feature type="transmembrane region" description="Helical" evidence="8">
    <location>
        <begin position="259"/>
        <end position="280"/>
    </location>
</feature>
<dbReference type="EMBL" id="OBDZ01000022">
    <property type="protein sequence ID" value="SNY37696.1"/>
    <property type="molecule type" value="Genomic_DNA"/>
</dbReference>
<feature type="transmembrane region" description="Helical" evidence="8">
    <location>
        <begin position="286"/>
        <end position="308"/>
    </location>
</feature>
<dbReference type="GO" id="GO:0005886">
    <property type="term" value="C:plasma membrane"/>
    <property type="evidence" value="ECO:0007669"/>
    <property type="project" value="UniProtKB-SubCell"/>
</dbReference>
<keyword evidence="6 8" id="KW-0472">Membrane</keyword>
<dbReference type="PANTHER" id="PTHR42682">
    <property type="entry name" value="HYDROGENASE-4 COMPONENT F"/>
    <property type="match status" value="1"/>
</dbReference>
<feature type="transmembrane region" description="Helical" evidence="8">
    <location>
        <begin position="141"/>
        <end position="163"/>
    </location>
</feature>
<feature type="transmembrane region" description="Helical" evidence="8">
    <location>
        <begin position="362"/>
        <end position="383"/>
    </location>
</feature>
<name>A0A285HS94_9FIRM</name>
<dbReference type="InterPro" id="IPR001750">
    <property type="entry name" value="ND/Mrp_TM"/>
</dbReference>
<keyword evidence="2" id="KW-1003">Cell membrane</keyword>
<evidence type="ECO:0000259" key="9">
    <source>
        <dbReference type="Pfam" id="PF00361"/>
    </source>
</evidence>
<evidence type="ECO:0000313" key="10">
    <source>
        <dbReference type="EMBL" id="SNY37696.1"/>
    </source>
</evidence>
<evidence type="ECO:0000256" key="4">
    <source>
        <dbReference type="ARBA" id="ARBA00022989"/>
    </source>
</evidence>
<keyword evidence="3 7" id="KW-0812">Transmembrane</keyword>
<dbReference type="RefSeq" id="WP_097018746.1">
    <property type="nucleotide sequence ID" value="NZ_OBDZ01000022.1"/>
</dbReference>
<feature type="transmembrane region" description="Helical" evidence="8">
    <location>
        <begin position="25"/>
        <end position="51"/>
    </location>
</feature>
<feature type="transmembrane region" description="Helical" evidence="8">
    <location>
        <begin position="502"/>
        <end position="519"/>
    </location>
</feature>
<dbReference type="PANTHER" id="PTHR42682:SF4">
    <property type="entry name" value="NADH-UBIQUINONE_PLASTOQUINONE"/>
    <property type="match status" value="1"/>
</dbReference>
<dbReference type="InterPro" id="IPR052175">
    <property type="entry name" value="ComplexI-like_HydComp"/>
</dbReference>
<comment type="subcellular location">
    <subcellularLocation>
        <location evidence="1">Cell membrane</location>
        <topology evidence="1">Multi-pass membrane protein</topology>
    </subcellularLocation>
    <subcellularLocation>
        <location evidence="7">Membrane</location>
        <topology evidence="7">Multi-pass membrane protein</topology>
    </subcellularLocation>
</comment>
<feature type="transmembrane region" description="Helical" evidence="8">
    <location>
        <begin position="233"/>
        <end position="250"/>
    </location>
</feature>
<organism evidence="10 11">
    <name type="scientific">Orenia metallireducens</name>
    <dbReference type="NCBI Taxonomy" id="1413210"/>
    <lineage>
        <taxon>Bacteria</taxon>
        <taxon>Bacillati</taxon>
        <taxon>Bacillota</taxon>
        <taxon>Clostridia</taxon>
        <taxon>Halanaerobiales</taxon>
        <taxon>Halobacteroidaceae</taxon>
        <taxon>Orenia</taxon>
    </lineage>
</organism>
<evidence type="ECO:0000256" key="3">
    <source>
        <dbReference type="ARBA" id="ARBA00022692"/>
    </source>
</evidence>
<feature type="transmembrane region" description="Helical" evidence="8">
    <location>
        <begin position="102"/>
        <end position="129"/>
    </location>
</feature>
<dbReference type="Pfam" id="PF00361">
    <property type="entry name" value="Proton_antipo_M"/>
    <property type="match status" value="1"/>
</dbReference>
<reference evidence="11" key="1">
    <citation type="submission" date="2017-09" db="EMBL/GenBank/DDBJ databases">
        <authorList>
            <person name="Varghese N."/>
            <person name="Submissions S."/>
        </authorList>
    </citation>
    <scope>NUCLEOTIDE SEQUENCE [LARGE SCALE GENOMIC DNA]</scope>
    <source>
        <strain evidence="11">MSL47</strain>
    </source>
</reference>
<gene>
    <name evidence="10" type="ORF">SAMN06265827_12257</name>
</gene>
<evidence type="ECO:0000256" key="8">
    <source>
        <dbReference type="SAM" id="Phobius"/>
    </source>
</evidence>
<dbReference type="GO" id="GO:0008137">
    <property type="term" value="F:NADH dehydrogenase (ubiquinone) activity"/>
    <property type="evidence" value="ECO:0007669"/>
    <property type="project" value="InterPro"/>
</dbReference>
<evidence type="ECO:0000256" key="5">
    <source>
        <dbReference type="ARBA" id="ARBA00023002"/>
    </source>
</evidence>
<evidence type="ECO:0000313" key="11">
    <source>
        <dbReference type="Proteomes" id="UP000219573"/>
    </source>
</evidence>
<dbReference type="OrthoDB" id="9807568at2"/>
<feature type="domain" description="NADH:quinone oxidoreductase/Mrp antiporter transmembrane" evidence="9">
    <location>
        <begin position="109"/>
        <end position="373"/>
    </location>
</feature>
<feature type="transmembrane region" description="Helical" evidence="8">
    <location>
        <begin position="442"/>
        <end position="464"/>
    </location>
</feature>
<feature type="transmembrane region" description="Helical" evidence="8">
    <location>
        <begin position="328"/>
        <end position="350"/>
    </location>
</feature>
<keyword evidence="4 8" id="KW-1133">Transmembrane helix</keyword>
<feature type="transmembrane region" description="Helical" evidence="8">
    <location>
        <begin position="175"/>
        <end position="197"/>
    </location>
</feature>
<dbReference type="Proteomes" id="UP000219573">
    <property type="component" value="Unassembled WGS sequence"/>
</dbReference>
<evidence type="ECO:0000256" key="7">
    <source>
        <dbReference type="RuleBase" id="RU000320"/>
    </source>
</evidence>
<dbReference type="PRINTS" id="PR01437">
    <property type="entry name" value="NUOXDRDTASE4"/>
</dbReference>
<protein>
    <submittedName>
        <fullName evidence="10">Multisubunit sodium/proton antiporter, MrpD subunit</fullName>
    </submittedName>
</protein>